<reference evidence="1" key="1">
    <citation type="submission" date="2014-09" db="EMBL/GenBank/DDBJ databases">
        <authorList>
            <person name="Magalhaes I.L.F."/>
            <person name="Oliveira U."/>
            <person name="Santos F.R."/>
            <person name="Vidigal T.H.D.A."/>
            <person name="Brescovit A.D."/>
            <person name="Santos A.J."/>
        </authorList>
    </citation>
    <scope>NUCLEOTIDE SEQUENCE</scope>
    <source>
        <tissue evidence="1">Shoot tissue taken approximately 20 cm above the soil surface</tissue>
    </source>
</reference>
<name>A0A0A8ZT42_ARUDO</name>
<organism evidence="1">
    <name type="scientific">Arundo donax</name>
    <name type="common">Giant reed</name>
    <name type="synonym">Donax arundinaceus</name>
    <dbReference type="NCBI Taxonomy" id="35708"/>
    <lineage>
        <taxon>Eukaryota</taxon>
        <taxon>Viridiplantae</taxon>
        <taxon>Streptophyta</taxon>
        <taxon>Embryophyta</taxon>
        <taxon>Tracheophyta</taxon>
        <taxon>Spermatophyta</taxon>
        <taxon>Magnoliopsida</taxon>
        <taxon>Liliopsida</taxon>
        <taxon>Poales</taxon>
        <taxon>Poaceae</taxon>
        <taxon>PACMAD clade</taxon>
        <taxon>Arundinoideae</taxon>
        <taxon>Arundineae</taxon>
        <taxon>Arundo</taxon>
    </lineage>
</organism>
<proteinExistence type="predicted"/>
<protein>
    <submittedName>
        <fullName evidence="1">Uncharacterized protein</fullName>
    </submittedName>
</protein>
<evidence type="ECO:0000313" key="1">
    <source>
        <dbReference type="EMBL" id="JAD37992.1"/>
    </source>
</evidence>
<sequence>MFVSNRWGEFLDFSARVSIRACL</sequence>
<dbReference type="AlphaFoldDB" id="A0A0A8ZT42"/>
<dbReference type="EMBL" id="GBRH01259903">
    <property type="protein sequence ID" value="JAD37992.1"/>
    <property type="molecule type" value="Transcribed_RNA"/>
</dbReference>
<accession>A0A0A8ZT42</accession>
<reference evidence="1" key="2">
    <citation type="journal article" date="2015" name="Data Brief">
        <title>Shoot transcriptome of the giant reed, Arundo donax.</title>
        <authorList>
            <person name="Barrero R.A."/>
            <person name="Guerrero F.D."/>
            <person name="Moolhuijzen P."/>
            <person name="Goolsby J.A."/>
            <person name="Tidwell J."/>
            <person name="Bellgard S.E."/>
            <person name="Bellgard M.I."/>
        </authorList>
    </citation>
    <scope>NUCLEOTIDE SEQUENCE</scope>
    <source>
        <tissue evidence="1">Shoot tissue taken approximately 20 cm above the soil surface</tissue>
    </source>
</reference>